<comment type="caution">
    <text evidence="3">The sequence shown here is derived from an EMBL/GenBank/DDBJ whole genome shotgun (WGS) entry which is preliminary data.</text>
</comment>
<dbReference type="Pfam" id="PF22818">
    <property type="entry name" value="ApeI-like"/>
    <property type="match status" value="1"/>
</dbReference>
<protein>
    <recommendedName>
        <fullName evidence="2">ApeI dehydratase-like domain-containing protein</fullName>
    </recommendedName>
</protein>
<sequence>MVLGRASAAKASPTGRFAAFSFVDRITSIEGVTRVSGLYTIPSTVSHFPVSLVAEAIGQLAAWVGMSAVGFTHRPVAALAGDTRMHRLPKPGETLELIVDIESCDAEAIQYKGRALVGGQLVLELQDTLGSMLDIHEFDAPEALAADFEVLKNVGRAPGAFGGVPQPALTDIPSDRSDRLEATLAVPEHAPFFEDHFPSRPVYPATLLLYAQQQLAQRLAQALAGCPVRVCRITNVKVRAFTAPGASLVLSAEAATPSEGDLEPILIKVGASANGRTIAGAKMFFAPDSGESA</sequence>
<accession>A0A953NAL9</accession>
<dbReference type="Proteomes" id="UP000739565">
    <property type="component" value="Unassembled WGS sequence"/>
</dbReference>
<evidence type="ECO:0000313" key="3">
    <source>
        <dbReference type="EMBL" id="MBZ1351580.1"/>
    </source>
</evidence>
<dbReference type="AlphaFoldDB" id="A0A953NAL9"/>
<dbReference type="PANTHER" id="PTHR30272">
    <property type="entry name" value="3-HYDROXYACYL-[ACYL-CARRIER-PROTEIN] DEHYDRATASE"/>
    <property type="match status" value="1"/>
</dbReference>
<dbReference type="InterPro" id="IPR054545">
    <property type="entry name" value="ApeI-like"/>
</dbReference>
<dbReference type="RefSeq" id="WP_259661976.1">
    <property type="nucleotide sequence ID" value="NZ_JAHXRI010000010.1"/>
</dbReference>
<reference evidence="3" key="1">
    <citation type="submission" date="2021-07" db="EMBL/GenBank/DDBJ databases">
        <title>New genus and species of the family Alcaligenaceae.</title>
        <authorList>
            <person name="Hahn M.W."/>
        </authorList>
    </citation>
    <scope>NUCLEOTIDE SEQUENCE</scope>
    <source>
        <strain evidence="3">LF4-65</strain>
    </source>
</reference>
<keyword evidence="4" id="KW-1185">Reference proteome</keyword>
<dbReference type="GO" id="GO:0016829">
    <property type="term" value="F:lyase activity"/>
    <property type="evidence" value="ECO:0007669"/>
    <property type="project" value="UniProtKB-KW"/>
</dbReference>
<dbReference type="Gene3D" id="3.10.129.10">
    <property type="entry name" value="Hotdog Thioesterase"/>
    <property type="match status" value="2"/>
</dbReference>
<evidence type="ECO:0000313" key="4">
    <source>
        <dbReference type="Proteomes" id="UP000739565"/>
    </source>
</evidence>
<name>A0A953NAL9_9BURK</name>
<gene>
    <name evidence="3" type="ORF">KZZ10_13075</name>
</gene>
<dbReference type="InterPro" id="IPR029069">
    <property type="entry name" value="HotDog_dom_sf"/>
</dbReference>
<evidence type="ECO:0000259" key="2">
    <source>
        <dbReference type="Pfam" id="PF22818"/>
    </source>
</evidence>
<keyword evidence="1" id="KW-0456">Lyase</keyword>
<feature type="domain" description="ApeI dehydratase-like" evidence="2">
    <location>
        <begin position="176"/>
        <end position="254"/>
    </location>
</feature>
<dbReference type="InterPro" id="IPR013114">
    <property type="entry name" value="FabA_FabZ"/>
</dbReference>
<dbReference type="SUPFAM" id="SSF54637">
    <property type="entry name" value="Thioesterase/thiol ester dehydrase-isomerase"/>
    <property type="match status" value="2"/>
</dbReference>
<evidence type="ECO:0000256" key="1">
    <source>
        <dbReference type="ARBA" id="ARBA00023239"/>
    </source>
</evidence>
<dbReference type="EMBL" id="JAHXRI010000010">
    <property type="protein sequence ID" value="MBZ1351580.1"/>
    <property type="molecule type" value="Genomic_DNA"/>
</dbReference>
<organism evidence="3 4">
    <name type="scientific">Zwartia hollandica</name>
    <dbReference type="NCBI Taxonomy" id="324606"/>
    <lineage>
        <taxon>Bacteria</taxon>
        <taxon>Pseudomonadati</taxon>
        <taxon>Pseudomonadota</taxon>
        <taxon>Betaproteobacteria</taxon>
        <taxon>Burkholderiales</taxon>
        <taxon>Alcaligenaceae</taxon>
        <taxon>Zwartia</taxon>
    </lineage>
</organism>
<proteinExistence type="predicted"/>
<dbReference type="PANTHER" id="PTHR30272:SF1">
    <property type="entry name" value="3-HYDROXYACYL-[ACYL-CARRIER-PROTEIN] DEHYDRATASE"/>
    <property type="match status" value="1"/>
</dbReference>